<dbReference type="EMBL" id="CAJVPW010012892">
    <property type="protein sequence ID" value="CAG8639651.1"/>
    <property type="molecule type" value="Genomic_DNA"/>
</dbReference>
<name>A0ACA9N7H2_9GLOM</name>
<accession>A0ACA9N7H2</accession>
<evidence type="ECO:0000313" key="1">
    <source>
        <dbReference type="EMBL" id="CAG8639651.1"/>
    </source>
</evidence>
<evidence type="ECO:0000313" key="2">
    <source>
        <dbReference type="Proteomes" id="UP000789366"/>
    </source>
</evidence>
<protein>
    <submittedName>
        <fullName evidence="1">11578_t:CDS:1</fullName>
    </submittedName>
</protein>
<feature type="non-terminal residue" evidence="1">
    <location>
        <position position="1"/>
    </location>
</feature>
<proteinExistence type="predicted"/>
<reference evidence="1" key="1">
    <citation type="submission" date="2021-06" db="EMBL/GenBank/DDBJ databases">
        <authorList>
            <person name="Kallberg Y."/>
            <person name="Tangrot J."/>
            <person name="Rosling A."/>
        </authorList>
    </citation>
    <scope>NUCLEOTIDE SEQUENCE</scope>
    <source>
        <strain evidence="1">28 12/20/2015</strain>
    </source>
</reference>
<gene>
    <name evidence="1" type="ORF">SPELUC_LOCUS8517</name>
</gene>
<keyword evidence="2" id="KW-1185">Reference proteome</keyword>
<dbReference type="Proteomes" id="UP000789366">
    <property type="component" value="Unassembled WGS sequence"/>
</dbReference>
<sequence length="46" mass="5076">KVIVLGDQILQGLLLSRGAVGEYHADIIGVHDSLSIPYSLKQAWDW</sequence>
<comment type="caution">
    <text evidence="1">The sequence shown here is derived from an EMBL/GenBank/DDBJ whole genome shotgun (WGS) entry which is preliminary data.</text>
</comment>
<organism evidence="1 2">
    <name type="scientific">Cetraspora pellucida</name>
    <dbReference type="NCBI Taxonomy" id="1433469"/>
    <lineage>
        <taxon>Eukaryota</taxon>
        <taxon>Fungi</taxon>
        <taxon>Fungi incertae sedis</taxon>
        <taxon>Mucoromycota</taxon>
        <taxon>Glomeromycotina</taxon>
        <taxon>Glomeromycetes</taxon>
        <taxon>Diversisporales</taxon>
        <taxon>Gigasporaceae</taxon>
        <taxon>Cetraspora</taxon>
    </lineage>
</organism>